<reference evidence="1" key="1">
    <citation type="journal article" date="2020" name="Nature">
        <title>Giant virus diversity and host interactions through global metagenomics.</title>
        <authorList>
            <person name="Schulz F."/>
            <person name="Roux S."/>
            <person name="Paez-Espino D."/>
            <person name="Jungbluth S."/>
            <person name="Walsh D.A."/>
            <person name="Denef V.J."/>
            <person name="McMahon K.D."/>
            <person name="Konstantinidis K.T."/>
            <person name="Eloe-Fadrosh E.A."/>
            <person name="Kyrpides N.C."/>
            <person name="Woyke T."/>
        </authorList>
    </citation>
    <scope>NUCLEOTIDE SEQUENCE</scope>
    <source>
        <strain evidence="1">GVMAG-S-1074260-58</strain>
    </source>
</reference>
<protein>
    <submittedName>
        <fullName evidence="1">Uncharacterized protein</fullName>
    </submittedName>
</protein>
<dbReference type="EMBL" id="MN740708">
    <property type="protein sequence ID" value="QHU09322.1"/>
    <property type="molecule type" value="Genomic_DNA"/>
</dbReference>
<dbReference type="AlphaFoldDB" id="A0A6C0JUA1"/>
<evidence type="ECO:0000313" key="1">
    <source>
        <dbReference type="EMBL" id="QHU09322.1"/>
    </source>
</evidence>
<sequence length="80" mass="8847">MTSKIYQMLHTSYGRLVISLLLGLGLASLFKRTCNSKSCYKFVAPNVSEVTSSVYSHGGSCYTFKPITVQCKNKKSILFA</sequence>
<name>A0A6C0JUA1_9ZZZZ</name>
<organism evidence="1">
    <name type="scientific">viral metagenome</name>
    <dbReference type="NCBI Taxonomy" id="1070528"/>
    <lineage>
        <taxon>unclassified sequences</taxon>
        <taxon>metagenomes</taxon>
        <taxon>organismal metagenomes</taxon>
    </lineage>
</organism>
<accession>A0A6C0JUA1</accession>
<proteinExistence type="predicted"/>